<evidence type="ECO:0000313" key="2">
    <source>
        <dbReference type="Proteomes" id="UP000184383"/>
    </source>
</evidence>
<evidence type="ECO:0000313" key="1">
    <source>
        <dbReference type="EMBL" id="OJJ32041.1"/>
    </source>
</evidence>
<proteinExistence type="predicted"/>
<dbReference type="AlphaFoldDB" id="A0A1L9RAU4"/>
<organism evidence="1 2">
    <name type="scientific">Aspergillus wentii DTO 134E9</name>
    <dbReference type="NCBI Taxonomy" id="1073089"/>
    <lineage>
        <taxon>Eukaryota</taxon>
        <taxon>Fungi</taxon>
        <taxon>Dikarya</taxon>
        <taxon>Ascomycota</taxon>
        <taxon>Pezizomycotina</taxon>
        <taxon>Eurotiomycetes</taxon>
        <taxon>Eurotiomycetidae</taxon>
        <taxon>Eurotiales</taxon>
        <taxon>Aspergillaceae</taxon>
        <taxon>Aspergillus</taxon>
        <taxon>Aspergillus subgen. Cremei</taxon>
    </lineage>
</organism>
<reference evidence="2" key="1">
    <citation type="journal article" date="2017" name="Genome Biol.">
        <title>Comparative genomics reveals high biological diversity and specific adaptations in the industrially and medically important fungal genus Aspergillus.</title>
        <authorList>
            <person name="de Vries R.P."/>
            <person name="Riley R."/>
            <person name="Wiebenga A."/>
            <person name="Aguilar-Osorio G."/>
            <person name="Amillis S."/>
            <person name="Uchima C.A."/>
            <person name="Anderluh G."/>
            <person name="Asadollahi M."/>
            <person name="Askin M."/>
            <person name="Barry K."/>
            <person name="Battaglia E."/>
            <person name="Bayram O."/>
            <person name="Benocci T."/>
            <person name="Braus-Stromeyer S.A."/>
            <person name="Caldana C."/>
            <person name="Canovas D."/>
            <person name="Cerqueira G.C."/>
            <person name="Chen F."/>
            <person name="Chen W."/>
            <person name="Choi C."/>
            <person name="Clum A."/>
            <person name="Dos Santos R.A."/>
            <person name="Damasio A.R."/>
            <person name="Diallinas G."/>
            <person name="Emri T."/>
            <person name="Fekete E."/>
            <person name="Flipphi M."/>
            <person name="Freyberg S."/>
            <person name="Gallo A."/>
            <person name="Gournas C."/>
            <person name="Habgood R."/>
            <person name="Hainaut M."/>
            <person name="Harispe M.L."/>
            <person name="Henrissat B."/>
            <person name="Hilden K.S."/>
            <person name="Hope R."/>
            <person name="Hossain A."/>
            <person name="Karabika E."/>
            <person name="Karaffa L."/>
            <person name="Karanyi Z."/>
            <person name="Krasevec N."/>
            <person name="Kuo A."/>
            <person name="Kusch H."/>
            <person name="LaButti K."/>
            <person name="Lagendijk E.L."/>
            <person name="Lapidus A."/>
            <person name="Levasseur A."/>
            <person name="Lindquist E."/>
            <person name="Lipzen A."/>
            <person name="Logrieco A.F."/>
            <person name="MacCabe A."/>
            <person name="Maekelae M.R."/>
            <person name="Malavazi I."/>
            <person name="Melin P."/>
            <person name="Meyer V."/>
            <person name="Mielnichuk N."/>
            <person name="Miskei M."/>
            <person name="Molnar A.P."/>
            <person name="Mule G."/>
            <person name="Ngan C.Y."/>
            <person name="Orejas M."/>
            <person name="Orosz E."/>
            <person name="Ouedraogo J.P."/>
            <person name="Overkamp K.M."/>
            <person name="Park H.-S."/>
            <person name="Perrone G."/>
            <person name="Piumi F."/>
            <person name="Punt P.J."/>
            <person name="Ram A.F."/>
            <person name="Ramon A."/>
            <person name="Rauscher S."/>
            <person name="Record E."/>
            <person name="Riano-Pachon D.M."/>
            <person name="Robert V."/>
            <person name="Roehrig J."/>
            <person name="Ruller R."/>
            <person name="Salamov A."/>
            <person name="Salih N.S."/>
            <person name="Samson R.A."/>
            <person name="Sandor E."/>
            <person name="Sanguinetti M."/>
            <person name="Schuetze T."/>
            <person name="Sepcic K."/>
            <person name="Shelest E."/>
            <person name="Sherlock G."/>
            <person name="Sophianopoulou V."/>
            <person name="Squina F.M."/>
            <person name="Sun H."/>
            <person name="Susca A."/>
            <person name="Todd R.B."/>
            <person name="Tsang A."/>
            <person name="Unkles S.E."/>
            <person name="van de Wiele N."/>
            <person name="van Rossen-Uffink D."/>
            <person name="Oliveira J.V."/>
            <person name="Vesth T.C."/>
            <person name="Visser J."/>
            <person name="Yu J.-H."/>
            <person name="Zhou M."/>
            <person name="Andersen M.R."/>
            <person name="Archer D.B."/>
            <person name="Baker S.E."/>
            <person name="Benoit I."/>
            <person name="Brakhage A.A."/>
            <person name="Braus G.H."/>
            <person name="Fischer R."/>
            <person name="Frisvad J.C."/>
            <person name="Goldman G.H."/>
            <person name="Houbraken J."/>
            <person name="Oakley B."/>
            <person name="Pocsi I."/>
            <person name="Scazzocchio C."/>
            <person name="Seiboth B."/>
            <person name="vanKuyk P.A."/>
            <person name="Wortman J."/>
            <person name="Dyer P.S."/>
            <person name="Grigoriev I.V."/>
        </authorList>
    </citation>
    <scope>NUCLEOTIDE SEQUENCE [LARGE SCALE GENOMIC DNA]</scope>
    <source>
        <strain evidence="2">DTO 134E9</strain>
    </source>
</reference>
<gene>
    <name evidence="1" type="ORF">ASPWEDRAFT_30983</name>
</gene>
<dbReference type="Proteomes" id="UP000184383">
    <property type="component" value="Unassembled WGS sequence"/>
</dbReference>
<dbReference type="EMBL" id="KV878215">
    <property type="protein sequence ID" value="OJJ32041.1"/>
    <property type="molecule type" value="Genomic_DNA"/>
</dbReference>
<keyword evidence="2" id="KW-1185">Reference proteome</keyword>
<accession>A0A1L9RAU4</accession>
<dbReference type="RefSeq" id="XP_040685718.1">
    <property type="nucleotide sequence ID" value="XM_040833488.1"/>
</dbReference>
<protein>
    <submittedName>
        <fullName evidence="1">Uncharacterized protein</fullName>
    </submittedName>
</protein>
<dbReference type="OrthoDB" id="4422094at2759"/>
<dbReference type="VEuPathDB" id="FungiDB:ASPWEDRAFT_30983"/>
<dbReference type="GeneID" id="63749336"/>
<name>A0A1L9RAU4_ASPWE</name>
<sequence>MTSIFQNPTVEDANPRTSTIDINDKENPFWLFFDNIRRFKRAGHSVLPDESIALIMDILIELYPDDSLGAKTLSRIPLSIPDLNAGKGVWVDGSIVRFSEGLEKMGIPLAVLSHKRENDDLGMAKYEIPQLLLQANMAFNYDKKLGQYEAFLISVKEQSYTYTFVRAIMSAEYLRSIRAGTVSGRMEVSRSESFNIVDRNQRQESLRSLMGMARYFFDRKEFAFPMHKYRAVG</sequence>